<proteinExistence type="predicted"/>
<sequence>MRATATSTTTSTSTTRTVVAVTGGIVVAAYAALLALDQIVLDPLTLVPGRPLTAIAAEVAAHGNAVVLDLVGVLVIAAVGVALGIAVAVAGLRGALPTHVVAVLHLGVLVLGALATFPASFLFVMDVLDSFRTTEDHSPWMHVLWLTSLLALVAIPAVLFGEMVRTLRGGSSPQNATPAA</sequence>
<evidence type="ECO:0000313" key="2">
    <source>
        <dbReference type="EMBL" id="NII41246.1"/>
    </source>
</evidence>
<keyword evidence="1" id="KW-1133">Transmembrane helix</keyword>
<feature type="transmembrane region" description="Helical" evidence="1">
    <location>
        <begin position="70"/>
        <end position="92"/>
    </location>
</feature>
<reference evidence="2 3" key="1">
    <citation type="submission" date="2020-03" db="EMBL/GenBank/DDBJ databases">
        <title>Above-ground endophytic microbial communities from plants in different locations in the United States.</title>
        <authorList>
            <person name="Frank C."/>
        </authorList>
    </citation>
    <scope>NUCLEOTIDE SEQUENCE [LARGE SCALE GENOMIC DNA]</scope>
    <source>
        <strain evidence="2 3">WW7</strain>
    </source>
</reference>
<comment type="caution">
    <text evidence="2">The sequence shown here is derived from an EMBL/GenBank/DDBJ whole genome shotgun (WGS) entry which is preliminary data.</text>
</comment>
<evidence type="ECO:0000313" key="3">
    <source>
        <dbReference type="Proteomes" id="UP001318300"/>
    </source>
</evidence>
<accession>A0ABX0T6Z0</accession>
<feature type="transmembrane region" description="Helical" evidence="1">
    <location>
        <begin position="99"/>
        <end position="123"/>
    </location>
</feature>
<feature type="transmembrane region" description="Helical" evidence="1">
    <location>
        <begin position="143"/>
        <end position="161"/>
    </location>
</feature>
<keyword evidence="3" id="KW-1185">Reference proteome</keyword>
<dbReference type="RefSeq" id="WP_166780336.1">
    <property type="nucleotide sequence ID" value="NZ_JAAOYO010000003.1"/>
</dbReference>
<protein>
    <submittedName>
        <fullName evidence="2">Uncharacterized protein</fullName>
    </submittedName>
</protein>
<dbReference type="Proteomes" id="UP001318300">
    <property type="component" value="Unassembled WGS sequence"/>
</dbReference>
<keyword evidence="1" id="KW-0472">Membrane</keyword>
<evidence type="ECO:0000256" key="1">
    <source>
        <dbReference type="SAM" id="Phobius"/>
    </source>
</evidence>
<keyword evidence="1" id="KW-0812">Transmembrane</keyword>
<feature type="transmembrane region" description="Helical" evidence="1">
    <location>
        <begin position="17"/>
        <end position="36"/>
    </location>
</feature>
<gene>
    <name evidence="2" type="ORF">E9228_001893</name>
</gene>
<name>A0ABX0T6Z0_9MICO</name>
<dbReference type="EMBL" id="JAAOYO010000003">
    <property type="protein sequence ID" value="NII41246.1"/>
    <property type="molecule type" value="Genomic_DNA"/>
</dbReference>
<organism evidence="2 3">
    <name type="scientific">Curtobacterium salicis</name>
    <dbReference type="NCBI Taxonomy" id="1779862"/>
    <lineage>
        <taxon>Bacteria</taxon>
        <taxon>Bacillati</taxon>
        <taxon>Actinomycetota</taxon>
        <taxon>Actinomycetes</taxon>
        <taxon>Micrococcales</taxon>
        <taxon>Microbacteriaceae</taxon>
        <taxon>Curtobacterium</taxon>
    </lineage>
</organism>